<name>A0A0G3BCG5_9BURK</name>
<dbReference type="SMART" id="SM00528">
    <property type="entry name" value="HNS"/>
    <property type="match status" value="1"/>
</dbReference>
<dbReference type="STRING" id="413882.AAW51_0368"/>
<dbReference type="Proteomes" id="UP000035352">
    <property type="component" value="Chromosome"/>
</dbReference>
<keyword evidence="4" id="KW-1185">Reference proteome</keyword>
<evidence type="ECO:0000313" key="3">
    <source>
        <dbReference type="EMBL" id="AKJ27059.1"/>
    </source>
</evidence>
<evidence type="ECO:0000256" key="1">
    <source>
        <dbReference type="SAM" id="MobiDB-lite"/>
    </source>
</evidence>
<reference evidence="3 4" key="1">
    <citation type="submission" date="2015-05" db="EMBL/GenBank/DDBJ databases">
        <authorList>
            <person name="Tang B."/>
            <person name="Yu Y."/>
        </authorList>
    </citation>
    <scope>NUCLEOTIDE SEQUENCE [LARGE SCALE GENOMIC DNA]</scope>
    <source>
        <strain evidence="3 4">DSM 7029</strain>
    </source>
</reference>
<feature type="region of interest" description="Disordered" evidence="1">
    <location>
        <begin position="49"/>
        <end position="220"/>
    </location>
</feature>
<feature type="compositionally biased region" description="Low complexity" evidence="1">
    <location>
        <begin position="195"/>
        <end position="205"/>
    </location>
</feature>
<sequence>MPKTYAQLRNEMEALQRRMEAARKKEGAGALKEVRQLVALYGFTAEDLFGNESKRGAPRKTSSKAQKQDAPKYQDVNGNSWSGRGPRPAWLRAALENGELLESFLTQPPGQSKATGDDAAPAPAKKRRAGVKAAAAKKVTAKKPGRQVKAAGKKARAGGATGDAAASNASAQQGRKRSAASSAAAKPAAKKQRSAKAASARQVAAPTAALEDVGAQAAEA</sequence>
<dbReference type="Pfam" id="PF00816">
    <property type="entry name" value="Histone_HNS"/>
    <property type="match status" value="1"/>
</dbReference>
<evidence type="ECO:0000259" key="2">
    <source>
        <dbReference type="SMART" id="SM00528"/>
    </source>
</evidence>
<dbReference type="GO" id="GO:0003677">
    <property type="term" value="F:DNA binding"/>
    <property type="evidence" value="ECO:0007669"/>
    <property type="project" value="InterPro"/>
</dbReference>
<feature type="domain" description="DNA-binding protein H-NS-like C-terminal" evidence="2">
    <location>
        <begin position="63"/>
        <end position="106"/>
    </location>
</feature>
<protein>
    <recommendedName>
        <fullName evidence="2">DNA-binding protein H-NS-like C-terminal domain-containing protein</fullName>
    </recommendedName>
</protein>
<gene>
    <name evidence="3" type="ORF">AAW51_0368</name>
</gene>
<dbReference type="InterPro" id="IPR037150">
    <property type="entry name" value="H-NS_C_dom_sf"/>
</dbReference>
<feature type="compositionally biased region" description="Low complexity" evidence="1">
    <location>
        <begin position="162"/>
        <end position="187"/>
    </location>
</feature>
<dbReference type="OrthoDB" id="5297879at2"/>
<organism evidence="3 4">
    <name type="scientific">Caldimonas brevitalea</name>
    <dbReference type="NCBI Taxonomy" id="413882"/>
    <lineage>
        <taxon>Bacteria</taxon>
        <taxon>Pseudomonadati</taxon>
        <taxon>Pseudomonadota</taxon>
        <taxon>Betaproteobacteria</taxon>
        <taxon>Burkholderiales</taxon>
        <taxon>Sphaerotilaceae</taxon>
        <taxon>Caldimonas</taxon>
    </lineage>
</organism>
<feature type="compositionally biased region" description="Basic residues" evidence="1">
    <location>
        <begin position="139"/>
        <end position="156"/>
    </location>
</feature>
<dbReference type="EMBL" id="CP011371">
    <property type="protein sequence ID" value="AKJ27059.1"/>
    <property type="molecule type" value="Genomic_DNA"/>
</dbReference>
<proteinExistence type="predicted"/>
<evidence type="ECO:0000313" key="4">
    <source>
        <dbReference type="Proteomes" id="UP000035352"/>
    </source>
</evidence>
<feature type="compositionally biased region" description="Low complexity" evidence="1">
    <location>
        <begin position="113"/>
        <end position="123"/>
    </location>
</feature>
<dbReference type="AlphaFoldDB" id="A0A0G3BCG5"/>
<dbReference type="RefSeq" id="WP_053013248.1">
    <property type="nucleotide sequence ID" value="NZ_CP011371.1"/>
</dbReference>
<dbReference type="InterPro" id="IPR027444">
    <property type="entry name" value="H-NS_C_dom"/>
</dbReference>
<dbReference type="Gene3D" id="4.10.430.10">
    <property type="entry name" value="Histone-like protein H-NS, C-terminal domain"/>
    <property type="match status" value="1"/>
</dbReference>
<dbReference type="SUPFAM" id="SSF81273">
    <property type="entry name" value="H-NS histone-like proteins"/>
    <property type="match status" value="1"/>
</dbReference>
<accession>A0A0G3BCG5</accession>
<dbReference type="KEGG" id="pbh:AAW51_0368"/>